<sequence>MPNTKSAKKALRQNERRRKKNLNDKGVLKSAIKDYKKSLSSGKKEEVLVKLSLVYKKLDKAAKNKLISKNKAGRLKSRMAKKVVKSSV</sequence>
<evidence type="ECO:0000256" key="5">
    <source>
        <dbReference type="ARBA" id="ARBA00023274"/>
    </source>
</evidence>
<dbReference type="GO" id="GO:0005829">
    <property type="term" value="C:cytosol"/>
    <property type="evidence" value="ECO:0007669"/>
    <property type="project" value="TreeGrafter"/>
</dbReference>
<dbReference type="GO" id="GO:0006412">
    <property type="term" value="P:translation"/>
    <property type="evidence" value="ECO:0007669"/>
    <property type="project" value="UniProtKB-UniRule"/>
</dbReference>
<evidence type="ECO:0000256" key="3">
    <source>
        <dbReference type="ARBA" id="ARBA00022884"/>
    </source>
</evidence>
<comment type="function">
    <text evidence="7">Binds directly to 16S ribosomal RNA.</text>
</comment>
<feature type="compositionally biased region" description="Basic residues" evidence="8">
    <location>
        <begin position="1"/>
        <end position="20"/>
    </location>
</feature>
<dbReference type="InterPro" id="IPR002583">
    <property type="entry name" value="Ribosomal_bS20"/>
</dbReference>
<dbReference type="NCBIfam" id="TIGR00029">
    <property type="entry name" value="S20"/>
    <property type="match status" value="1"/>
</dbReference>
<keyword evidence="4 7" id="KW-0689">Ribosomal protein</keyword>
<comment type="caution">
    <text evidence="9">The sequence shown here is derived from an EMBL/GenBank/DDBJ whole genome shotgun (WGS) entry which is preliminary data.</text>
</comment>
<evidence type="ECO:0000313" key="10">
    <source>
        <dbReference type="Proteomes" id="UP000178599"/>
    </source>
</evidence>
<dbReference type="HAMAP" id="MF_00500">
    <property type="entry name" value="Ribosomal_bS20"/>
    <property type="match status" value="1"/>
</dbReference>
<evidence type="ECO:0000256" key="8">
    <source>
        <dbReference type="SAM" id="MobiDB-lite"/>
    </source>
</evidence>
<organism evidence="9 10">
    <name type="scientific">Candidatus Liptonbacteria bacterium RIFOXYB1_FULL_36_10</name>
    <dbReference type="NCBI Taxonomy" id="1798654"/>
    <lineage>
        <taxon>Bacteria</taxon>
        <taxon>Candidatus Liptoniibacteriota</taxon>
    </lineage>
</organism>
<protein>
    <recommendedName>
        <fullName evidence="6 7">Small ribosomal subunit protein bS20</fullName>
    </recommendedName>
</protein>
<dbReference type="PANTHER" id="PTHR33398">
    <property type="entry name" value="30S RIBOSOMAL PROTEIN S20"/>
    <property type="match status" value="1"/>
</dbReference>
<dbReference type="Proteomes" id="UP000178599">
    <property type="component" value="Unassembled WGS sequence"/>
</dbReference>
<dbReference type="AlphaFoldDB" id="A0A1G2CN69"/>
<dbReference type="Pfam" id="PF01649">
    <property type="entry name" value="Ribosomal_S20p"/>
    <property type="match status" value="1"/>
</dbReference>
<name>A0A1G2CN69_9BACT</name>
<dbReference type="Gene3D" id="1.20.58.110">
    <property type="entry name" value="Ribosomal protein S20"/>
    <property type="match status" value="1"/>
</dbReference>
<evidence type="ECO:0000256" key="4">
    <source>
        <dbReference type="ARBA" id="ARBA00022980"/>
    </source>
</evidence>
<dbReference type="SUPFAM" id="SSF46992">
    <property type="entry name" value="Ribosomal protein S20"/>
    <property type="match status" value="1"/>
</dbReference>
<evidence type="ECO:0000256" key="1">
    <source>
        <dbReference type="ARBA" id="ARBA00007634"/>
    </source>
</evidence>
<accession>A0A1G2CN69</accession>
<dbReference type="EMBL" id="MHLE01000018">
    <property type="protein sequence ID" value="OGZ02823.1"/>
    <property type="molecule type" value="Genomic_DNA"/>
</dbReference>
<feature type="region of interest" description="Disordered" evidence="8">
    <location>
        <begin position="1"/>
        <end position="27"/>
    </location>
</feature>
<gene>
    <name evidence="7" type="primary">rpsT</name>
    <name evidence="9" type="ORF">A2390_01485</name>
</gene>
<evidence type="ECO:0000256" key="6">
    <source>
        <dbReference type="ARBA" id="ARBA00035136"/>
    </source>
</evidence>
<keyword evidence="2 7" id="KW-0699">rRNA-binding</keyword>
<evidence type="ECO:0000256" key="7">
    <source>
        <dbReference type="HAMAP-Rule" id="MF_00500"/>
    </source>
</evidence>
<dbReference type="GO" id="GO:0015935">
    <property type="term" value="C:small ribosomal subunit"/>
    <property type="evidence" value="ECO:0007669"/>
    <property type="project" value="TreeGrafter"/>
</dbReference>
<dbReference type="PANTHER" id="PTHR33398:SF1">
    <property type="entry name" value="SMALL RIBOSOMAL SUBUNIT PROTEIN BS20C"/>
    <property type="match status" value="1"/>
</dbReference>
<evidence type="ECO:0000313" key="9">
    <source>
        <dbReference type="EMBL" id="OGZ02823.1"/>
    </source>
</evidence>
<reference evidence="9 10" key="1">
    <citation type="journal article" date="2016" name="Nat. Commun.">
        <title>Thousands of microbial genomes shed light on interconnected biogeochemical processes in an aquifer system.</title>
        <authorList>
            <person name="Anantharaman K."/>
            <person name="Brown C.T."/>
            <person name="Hug L.A."/>
            <person name="Sharon I."/>
            <person name="Castelle C.J."/>
            <person name="Probst A.J."/>
            <person name="Thomas B.C."/>
            <person name="Singh A."/>
            <person name="Wilkins M.J."/>
            <person name="Karaoz U."/>
            <person name="Brodie E.L."/>
            <person name="Williams K.H."/>
            <person name="Hubbard S.S."/>
            <person name="Banfield J.F."/>
        </authorList>
    </citation>
    <scope>NUCLEOTIDE SEQUENCE [LARGE SCALE GENOMIC DNA]</scope>
</reference>
<proteinExistence type="inferred from homology"/>
<evidence type="ECO:0000256" key="2">
    <source>
        <dbReference type="ARBA" id="ARBA00022730"/>
    </source>
</evidence>
<dbReference type="GO" id="GO:0070181">
    <property type="term" value="F:small ribosomal subunit rRNA binding"/>
    <property type="evidence" value="ECO:0007669"/>
    <property type="project" value="TreeGrafter"/>
</dbReference>
<keyword evidence="5 7" id="KW-0687">Ribonucleoprotein</keyword>
<dbReference type="GO" id="GO:0003735">
    <property type="term" value="F:structural constituent of ribosome"/>
    <property type="evidence" value="ECO:0007669"/>
    <property type="project" value="InterPro"/>
</dbReference>
<comment type="similarity">
    <text evidence="1 7">Belongs to the bacterial ribosomal protein bS20 family.</text>
</comment>
<dbReference type="InterPro" id="IPR036510">
    <property type="entry name" value="Ribosomal_bS20_sf"/>
</dbReference>
<keyword evidence="3 7" id="KW-0694">RNA-binding</keyword>